<dbReference type="Proteomes" id="UP001341840">
    <property type="component" value="Unassembled WGS sequence"/>
</dbReference>
<proteinExistence type="predicted"/>
<organism evidence="2 3">
    <name type="scientific">Stylosanthes scabra</name>
    <dbReference type="NCBI Taxonomy" id="79078"/>
    <lineage>
        <taxon>Eukaryota</taxon>
        <taxon>Viridiplantae</taxon>
        <taxon>Streptophyta</taxon>
        <taxon>Embryophyta</taxon>
        <taxon>Tracheophyta</taxon>
        <taxon>Spermatophyta</taxon>
        <taxon>Magnoliopsida</taxon>
        <taxon>eudicotyledons</taxon>
        <taxon>Gunneridae</taxon>
        <taxon>Pentapetalae</taxon>
        <taxon>rosids</taxon>
        <taxon>fabids</taxon>
        <taxon>Fabales</taxon>
        <taxon>Fabaceae</taxon>
        <taxon>Papilionoideae</taxon>
        <taxon>50 kb inversion clade</taxon>
        <taxon>dalbergioids sensu lato</taxon>
        <taxon>Dalbergieae</taxon>
        <taxon>Pterocarpus clade</taxon>
        <taxon>Stylosanthes</taxon>
    </lineage>
</organism>
<gene>
    <name evidence="2" type="ORF">PIB30_102469</name>
</gene>
<evidence type="ECO:0000313" key="3">
    <source>
        <dbReference type="Proteomes" id="UP001341840"/>
    </source>
</evidence>
<protein>
    <submittedName>
        <fullName evidence="2">Uncharacterized protein</fullName>
    </submittedName>
</protein>
<name>A0ABU6VZH6_9FABA</name>
<keyword evidence="3" id="KW-1185">Reference proteome</keyword>
<accession>A0ABU6VZH6</accession>
<feature type="non-terminal residue" evidence="2">
    <location>
        <position position="1"/>
    </location>
</feature>
<evidence type="ECO:0000256" key="1">
    <source>
        <dbReference type="SAM" id="MobiDB-lite"/>
    </source>
</evidence>
<sequence length="119" mass="13673">EAEGSINKGRIEQKHHHSKLDHHAIRDPFTYNMGSLSIIHSCTCMPTYNAMYHVIRGQYCPNTPQITEAGRYTSQPHVIRGGHFTKCTHITEATRYTWLHTYNVGILLLTPVFFTLYVV</sequence>
<dbReference type="EMBL" id="JASCZI010154196">
    <property type="protein sequence ID" value="MED6177896.1"/>
    <property type="molecule type" value="Genomic_DNA"/>
</dbReference>
<feature type="region of interest" description="Disordered" evidence="1">
    <location>
        <begin position="1"/>
        <end position="20"/>
    </location>
</feature>
<comment type="caution">
    <text evidence="2">The sequence shown here is derived from an EMBL/GenBank/DDBJ whole genome shotgun (WGS) entry which is preliminary data.</text>
</comment>
<evidence type="ECO:0000313" key="2">
    <source>
        <dbReference type="EMBL" id="MED6177896.1"/>
    </source>
</evidence>
<reference evidence="2 3" key="1">
    <citation type="journal article" date="2023" name="Plants (Basel)">
        <title>Bridging the Gap: Combining Genomics and Transcriptomics Approaches to Understand Stylosanthes scabra, an Orphan Legume from the Brazilian Caatinga.</title>
        <authorList>
            <person name="Ferreira-Neto J.R.C."/>
            <person name="da Silva M.D."/>
            <person name="Binneck E."/>
            <person name="de Melo N.F."/>
            <person name="da Silva R.H."/>
            <person name="de Melo A.L.T.M."/>
            <person name="Pandolfi V."/>
            <person name="Bustamante F.O."/>
            <person name="Brasileiro-Vidal A.C."/>
            <person name="Benko-Iseppon A.M."/>
        </authorList>
    </citation>
    <scope>NUCLEOTIDE SEQUENCE [LARGE SCALE GENOMIC DNA]</scope>
    <source>
        <tissue evidence="2">Leaves</tissue>
    </source>
</reference>